<dbReference type="InterPro" id="IPR004567">
    <property type="entry name" value="Type_II_PanK"/>
</dbReference>
<accession>A0A834T011</accession>
<dbReference type="Proteomes" id="UP000634136">
    <property type="component" value="Unassembled WGS sequence"/>
</dbReference>
<dbReference type="GO" id="GO:0005829">
    <property type="term" value="C:cytosol"/>
    <property type="evidence" value="ECO:0007669"/>
    <property type="project" value="TreeGrafter"/>
</dbReference>
<dbReference type="GO" id="GO:0015937">
    <property type="term" value="P:coenzyme A biosynthetic process"/>
    <property type="evidence" value="ECO:0007669"/>
    <property type="project" value="InterPro"/>
</dbReference>
<evidence type="ECO:0000256" key="5">
    <source>
        <dbReference type="ARBA" id="ARBA00022801"/>
    </source>
</evidence>
<evidence type="ECO:0000256" key="3">
    <source>
        <dbReference type="ARBA" id="ARBA00022596"/>
    </source>
</evidence>
<keyword evidence="8" id="KW-0418">Kinase</keyword>
<gene>
    <name evidence="8" type="ORF">G2W53_034285</name>
</gene>
<proteinExistence type="predicted"/>
<dbReference type="InterPro" id="IPR036075">
    <property type="entry name" value="ARMT-1-like_metal-bd_sf"/>
</dbReference>
<dbReference type="Gene3D" id="3.40.50.10880">
    <property type="entry name" value="Uncharacterised protein PF01937, DUF89, domain 3"/>
    <property type="match status" value="2"/>
</dbReference>
<evidence type="ECO:0000313" key="8">
    <source>
        <dbReference type="EMBL" id="KAF7813309.1"/>
    </source>
</evidence>
<keyword evidence="8" id="KW-0808">Transferase</keyword>
<dbReference type="Gene3D" id="1.20.1700.10">
    <property type="entry name" value="AF1104-like"/>
    <property type="match status" value="1"/>
</dbReference>
<dbReference type="SUPFAM" id="SSF111321">
    <property type="entry name" value="AF1104-like"/>
    <property type="match status" value="2"/>
</dbReference>
<dbReference type="GO" id="GO:0016787">
    <property type="term" value="F:hydrolase activity"/>
    <property type="evidence" value="ECO:0007669"/>
    <property type="project" value="UniProtKB-KW"/>
</dbReference>
<comment type="caution">
    <text evidence="8">The sequence shown here is derived from an EMBL/GenBank/DDBJ whole genome shotgun (WGS) entry which is preliminary data.</text>
</comment>
<evidence type="ECO:0000256" key="1">
    <source>
        <dbReference type="ARBA" id="ARBA00001936"/>
    </source>
</evidence>
<dbReference type="InterPro" id="IPR002791">
    <property type="entry name" value="ARMT1-like_metal-bd"/>
</dbReference>
<sequence>MESASELVDFPLLLTPIDSNYRACTIPYRFPSDNPRKPTPIEISWIDLFYNSIPSFKKRAESDTSVPDAAARAEKFAERYAEILEDFKKDPESHGGPPDCILLCRLREQILRELGFRDIFKKVKDEENAKAISLFEDVVRLNDAIEDEGKRLENLVRGIFAGNIFDLGSAQVIIFVDNSGADIILGILPFARELLRRGSQVVLAANDLPSINDVTYSELVEIISKLKDEEGRLMGVDASNLLIANSGNDLPVIDLTRVSQELAYLASDADLVILEGMANLTRNGKSDYFPVLWGKSDKMNLDCSIERSKLHSFLDGRSEFKEVRVMDSGRGIETNLYAQFKCDSLKIGMVKHPEVAQFLGGRLYDCVFKYNEASSLQA</sequence>
<reference evidence="8" key="1">
    <citation type="submission" date="2020-09" db="EMBL/GenBank/DDBJ databases">
        <title>Genome-Enabled Discovery of Anthraquinone Biosynthesis in Senna tora.</title>
        <authorList>
            <person name="Kang S.-H."/>
            <person name="Pandey R.P."/>
            <person name="Lee C.-M."/>
            <person name="Sim J.-S."/>
            <person name="Jeong J.-T."/>
            <person name="Choi B.-S."/>
            <person name="Jung M."/>
            <person name="Ginzburg D."/>
            <person name="Zhao K."/>
            <person name="Won S.Y."/>
            <person name="Oh T.-J."/>
            <person name="Yu Y."/>
            <person name="Kim N.-H."/>
            <person name="Lee O.R."/>
            <person name="Lee T.-H."/>
            <person name="Bashyal P."/>
            <person name="Kim T.-S."/>
            <person name="Lee W.-H."/>
            <person name="Kawkins C."/>
            <person name="Kim C.-K."/>
            <person name="Kim J.S."/>
            <person name="Ahn B.O."/>
            <person name="Rhee S.Y."/>
            <person name="Sohng J.K."/>
        </authorList>
    </citation>
    <scope>NUCLEOTIDE SEQUENCE</scope>
    <source>
        <tissue evidence="8">Leaf</tissue>
    </source>
</reference>
<evidence type="ECO:0000259" key="7">
    <source>
        <dbReference type="Pfam" id="PF01937"/>
    </source>
</evidence>
<dbReference type="GO" id="GO:0005634">
    <property type="term" value="C:nucleus"/>
    <property type="evidence" value="ECO:0007669"/>
    <property type="project" value="TreeGrafter"/>
</dbReference>
<keyword evidence="5" id="KW-0378">Hydrolase</keyword>
<dbReference type="GO" id="GO:0004594">
    <property type="term" value="F:pantothenate kinase activity"/>
    <property type="evidence" value="ECO:0007669"/>
    <property type="project" value="TreeGrafter"/>
</dbReference>
<keyword evidence="3" id="KW-0533">Nickel</keyword>
<feature type="domain" description="Damage-control phosphatase ARMT1-like metal-binding" evidence="7">
    <location>
        <begin position="170"/>
        <end position="279"/>
    </location>
</feature>
<dbReference type="Pfam" id="PF01937">
    <property type="entry name" value="ARMT1-like_dom"/>
    <property type="match status" value="1"/>
</dbReference>
<dbReference type="FunFam" id="1.20.1700.10:FF:000003">
    <property type="entry name" value="Pantothenate kinase 4"/>
    <property type="match status" value="1"/>
</dbReference>
<dbReference type="GO" id="GO:0005524">
    <property type="term" value="F:ATP binding"/>
    <property type="evidence" value="ECO:0007669"/>
    <property type="project" value="InterPro"/>
</dbReference>
<dbReference type="OrthoDB" id="498611at2759"/>
<protein>
    <submittedName>
        <fullName evidence="8">Type II pantothenate kinase</fullName>
    </submittedName>
</protein>
<comment type="cofactor">
    <cofactor evidence="1">
        <name>Mn(2+)</name>
        <dbReference type="ChEBI" id="CHEBI:29035"/>
    </cofactor>
</comment>
<dbReference type="PANTHER" id="PTHR12280:SF35">
    <property type="entry name" value="4'-PHOSPHOPANTETHEINE PHOSPHATASE"/>
    <property type="match status" value="1"/>
</dbReference>
<dbReference type="EMBL" id="JAAIUW010000010">
    <property type="protein sequence ID" value="KAF7813309.1"/>
    <property type="molecule type" value="Genomic_DNA"/>
</dbReference>
<dbReference type="AlphaFoldDB" id="A0A834T011"/>
<organism evidence="8 9">
    <name type="scientific">Senna tora</name>
    <dbReference type="NCBI Taxonomy" id="362788"/>
    <lineage>
        <taxon>Eukaryota</taxon>
        <taxon>Viridiplantae</taxon>
        <taxon>Streptophyta</taxon>
        <taxon>Embryophyta</taxon>
        <taxon>Tracheophyta</taxon>
        <taxon>Spermatophyta</taxon>
        <taxon>Magnoliopsida</taxon>
        <taxon>eudicotyledons</taxon>
        <taxon>Gunneridae</taxon>
        <taxon>Pentapetalae</taxon>
        <taxon>rosids</taxon>
        <taxon>fabids</taxon>
        <taxon>Fabales</taxon>
        <taxon>Fabaceae</taxon>
        <taxon>Caesalpinioideae</taxon>
        <taxon>Cassia clade</taxon>
        <taxon>Senna</taxon>
    </lineage>
</organism>
<keyword evidence="9" id="KW-1185">Reference proteome</keyword>
<comment type="cofactor">
    <cofactor evidence="2">
        <name>Ni(2+)</name>
        <dbReference type="ChEBI" id="CHEBI:49786"/>
    </cofactor>
</comment>
<evidence type="ECO:0000256" key="4">
    <source>
        <dbReference type="ARBA" id="ARBA00022723"/>
    </source>
</evidence>
<keyword evidence="6" id="KW-0464">Manganese</keyword>
<dbReference type="InterPro" id="IPR035073">
    <property type="entry name" value="At2g17340_3_helix_bundle"/>
</dbReference>
<dbReference type="PANTHER" id="PTHR12280">
    <property type="entry name" value="PANTOTHENATE KINASE"/>
    <property type="match status" value="1"/>
</dbReference>
<name>A0A834T011_9FABA</name>
<evidence type="ECO:0000256" key="6">
    <source>
        <dbReference type="ARBA" id="ARBA00023211"/>
    </source>
</evidence>
<evidence type="ECO:0000313" key="9">
    <source>
        <dbReference type="Proteomes" id="UP000634136"/>
    </source>
</evidence>
<dbReference type="PIRSF" id="PIRSF030210">
    <property type="entry name" value="UCP030210"/>
    <property type="match status" value="1"/>
</dbReference>
<dbReference type="GO" id="GO:0046872">
    <property type="term" value="F:metal ion binding"/>
    <property type="evidence" value="ECO:0007669"/>
    <property type="project" value="UniProtKB-KW"/>
</dbReference>
<dbReference type="InterPro" id="IPR016949">
    <property type="entry name" value="At2g17340"/>
</dbReference>
<keyword evidence="4" id="KW-0479">Metal-binding</keyword>
<evidence type="ECO:0000256" key="2">
    <source>
        <dbReference type="ARBA" id="ARBA00001967"/>
    </source>
</evidence>